<reference evidence="1 2" key="1">
    <citation type="submission" date="2018-05" db="EMBL/GenBank/DDBJ databases">
        <title>Genome comparison of Eubacterium sp.</title>
        <authorList>
            <person name="Feng Y."/>
            <person name="Sanchez-Andrea I."/>
            <person name="Stams A.J.M."/>
            <person name="De Vos W.M."/>
        </authorList>
    </citation>
    <scope>NUCLEOTIDE SEQUENCE [LARGE SCALE GENOMIC DNA]</scope>
    <source>
        <strain evidence="1 2">YI</strain>
    </source>
</reference>
<protein>
    <submittedName>
        <fullName evidence="1">Abortive phage infection protein</fullName>
    </submittedName>
</protein>
<name>A0A4P9C946_EUBML</name>
<dbReference type="AlphaFoldDB" id="A0A4P9C946"/>
<proteinExistence type="predicted"/>
<gene>
    <name evidence="1" type="ORF">CPZ25_011775</name>
</gene>
<organism evidence="1 2">
    <name type="scientific">Eubacterium maltosivorans</name>
    <dbReference type="NCBI Taxonomy" id="2041044"/>
    <lineage>
        <taxon>Bacteria</taxon>
        <taxon>Bacillati</taxon>
        <taxon>Bacillota</taxon>
        <taxon>Clostridia</taxon>
        <taxon>Eubacteriales</taxon>
        <taxon>Eubacteriaceae</taxon>
        <taxon>Eubacterium</taxon>
    </lineage>
</organism>
<sequence length="201" mass="23194">MDKKETAEKIINNAGGIAKTSEFVSAGLSNFDVANLCNDGYIERIRHGYYQLAEKKDIKEEQILASLLPEGIVCVESALFYYGYSDFTPRQWSIAVPRTFSRTRLKFDTLPMKIYYIQNSQYEIGKTEGNFNGVKLTVYDRERTICDCFKYRTKLDNELFNKALNAYVADDKKNLSNLSKYAKEMRVYTKLMNVMEVLLNA</sequence>
<keyword evidence="2" id="KW-1185">Reference proteome</keyword>
<accession>A0A4P9C946</accession>
<dbReference type="RefSeq" id="WP_074617757.1">
    <property type="nucleotide sequence ID" value="NZ_CABJDW020000001.1"/>
</dbReference>
<dbReference type="KEGG" id="emt:CPZ25_011775"/>
<evidence type="ECO:0000313" key="1">
    <source>
        <dbReference type="EMBL" id="QCT71974.1"/>
    </source>
</evidence>
<dbReference type="Proteomes" id="UP000218387">
    <property type="component" value="Chromosome"/>
</dbReference>
<evidence type="ECO:0000313" key="2">
    <source>
        <dbReference type="Proteomes" id="UP000218387"/>
    </source>
</evidence>
<dbReference type="EMBL" id="CP029487">
    <property type="protein sequence ID" value="QCT71974.1"/>
    <property type="molecule type" value="Genomic_DNA"/>
</dbReference>